<evidence type="ECO:0000313" key="2">
    <source>
        <dbReference type="EMBL" id="TFB78779.1"/>
    </source>
</evidence>
<organism evidence="2 3">
    <name type="scientific">Terrimesophilobacter mesophilus</name>
    <dbReference type="NCBI Taxonomy" id="433647"/>
    <lineage>
        <taxon>Bacteria</taxon>
        <taxon>Bacillati</taxon>
        <taxon>Actinomycetota</taxon>
        <taxon>Actinomycetes</taxon>
        <taxon>Micrococcales</taxon>
        <taxon>Microbacteriaceae</taxon>
        <taxon>Terrimesophilobacter</taxon>
    </lineage>
</organism>
<comment type="subcellular location">
    <subcellularLocation>
        <location evidence="1">Cell membrane</location>
        <topology evidence="1">Single-pass membrane protein</topology>
    </subcellularLocation>
</comment>
<dbReference type="AlphaFoldDB" id="A0A4R8V7L1"/>
<dbReference type="EMBL" id="SOFI01000003">
    <property type="protein sequence ID" value="TFB78779.1"/>
    <property type="molecule type" value="Genomic_DNA"/>
</dbReference>
<comment type="catalytic activity">
    <reaction evidence="1">
        <text>a peptidoglycan chain = a peptidoglycan chain with N-acetyl-1,6-anhydromuramyl-[peptide] at the reducing end + a peptidoglycan chain with N-acetylglucosamine at the non-reducing end.</text>
        <dbReference type="EC" id="4.2.2.29"/>
    </reaction>
</comment>
<dbReference type="PANTHER" id="PTHR30518">
    <property type="entry name" value="ENDOLYTIC MUREIN TRANSGLYCOSYLASE"/>
    <property type="match status" value="1"/>
</dbReference>
<dbReference type="CDD" id="cd08010">
    <property type="entry name" value="MltG_like"/>
    <property type="match status" value="1"/>
</dbReference>
<reference evidence="2 3" key="1">
    <citation type="submission" date="2019-03" db="EMBL/GenBank/DDBJ databases">
        <title>Genomics of glacier-inhabiting Cryobacterium strains.</title>
        <authorList>
            <person name="Liu Q."/>
            <person name="Xin Y.-H."/>
        </authorList>
    </citation>
    <scope>NUCLEOTIDE SEQUENCE [LARGE SCALE GENOMIC DNA]</scope>
    <source>
        <strain evidence="2 3">CGMCC 1.10440</strain>
    </source>
</reference>
<keyword evidence="1" id="KW-0472">Membrane</keyword>
<dbReference type="GO" id="GO:0071555">
    <property type="term" value="P:cell wall organization"/>
    <property type="evidence" value="ECO:0007669"/>
    <property type="project" value="UniProtKB-KW"/>
</dbReference>
<dbReference type="OrthoDB" id="9814591at2"/>
<sequence length="395" mass="42843">MADEPRWDEMFSSQPAADPTAPQPPSRRAAREAATRPKKRRRWIGWVVAVVVVLGLAGAGAGYVWANYEPQVRKALGWELPPPDYVGQGSGQATIVIASGDTGVEVTNSLLDAGVIKSFGTFYSLLLAQKPAVEFYPGYYVLSEKMSSAAALAAIQDPANRVERTALIPEGKSIDQVFEILSTATGISVADFEAAAKNPTDYGVSKDAPSLEGYLFPATYKFDPSVDARSVLKTLVDRTFAALDAAGVAPKDRLRVLTLAALIQREAGRDTKDFYKVSRVFTNRLKDGWHLQSDATVSYGTGRTHTVWTTPEERADKSNKYNTYANPGLPIGPIGAAGDLAIDAALHPVDGPWFYFVPVNLDTGETVFSVTLEQHNAAVRQLQEWCRTTQSPNCD</sequence>
<keyword evidence="1" id="KW-0456">Lyase</keyword>
<gene>
    <name evidence="1 2" type="primary">mltG</name>
    <name evidence="2" type="ORF">E3N84_01020</name>
</gene>
<comment type="caution">
    <text evidence="2">The sequence shown here is derived from an EMBL/GenBank/DDBJ whole genome shotgun (WGS) entry which is preliminary data.</text>
</comment>
<dbReference type="Gene3D" id="3.30.160.60">
    <property type="entry name" value="Classic Zinc Finger"/>
    <property type="match status" value="1"/>
</dbReference>
<keyword evidence="1" id="KW-0961">Cell wall biogenesis/degradation</keyword>
<dbReference type="PANTHER" id="PTHR30518:SF2">
    <property type="entry name" value="ENDOLYTIC MUREIN TRANSGLYCOSYLASE"/>
    <property type="match status" value="1"/>
</dbReference>
<name>A0A4R8V7L1_9MICO</name>
<keyword evidence="1" id="KW-1003">Cell membrane</keyword>
<evidence type="ECO:0000256" key="1">
    <source>
        <dbReference type="HAMAP-Rule" id="MF_02065"/>
    </source>
</evidence>
<dbReference type="EC" id="4.2.2.29" evidence="1"/>
<accession>A0A4R8V7L1</accession>
<dbReference type="InterPro" id="IPR003770">
    <property type="entry name" value="MLTG-like"/>
</dbReference>
<feature type="transmembrane region" description="Helical" evidence="1">
    <location>
        <begin position="43"/>
        <end position="66"/>
    </location>
</feature>
<comment type="similarity">
    <text evidence="1">Belongs to the transglycosylase MltG family.</text>
</comment>
<dbReference type="GO" id="GO:0009252">
    <property type="term" value="P:peptidoglycan biosynthetic process"/>
    <property type="evidence" value="ECO:0007669"/>
    <property type="project" value="UniProtKB-UniRule"/>
</dbReference>
<keyword evidence="1" id="KW-0812">Transmembrane</keyword>
<dbReference type="Gene3D" id="3.30.1490.480">
    <property type="entry name" value="Endolytic murein transglycosylase"/>
    <property type="match status" value="1"/>
</dbReference>
<dbReference type="GO" id="GO:0008932">
    <property type="term" value="F:lytic endotransglycosylase activity"/>
    <property type="evidence" value="ECO:0007669"/>
    <property type="project" value="UniProtKB-UniRule"/>
</dbReference>
<keyword evidence="3" id="KW-1185">Reference proteome</keyword>
<dbReference type="NCBIfam" id="TIGR00247">
    <property type="entry name" value="endolytic transglycosylase MltG"/>
    <property type="match status" value="1"/>
</dbReference>
<dbReference type="Pfam" id="PF02618">
    <property type="entry name" value="YceG"/>
    <property type="match status" value="1"/>
</dbReference>
<dbReference type="HAMAP" id="MF_02065">
    <property type="entry name" value="MltG"/>
    <property type="match status" value="1"/>
</dbReference>
<dbReference type="RefSeq" id="WP_104094657.1">
    <property type="nucleotide sequence ID" value="NZ_JACHBP010000001.1"/>
</dbReference>
<proteinExistence type="inferred from homology"/>
<keyword evidence="1" id="KW-1133">Transmembrane helix</keyword>
<protein>
    <recommendedName>
        <fullName evidence="1">Endolytic murein transglycosylase</fullName>
        <ecNumber evidence="1">4.2.2.29</ecNumber>
    </recommendedName>
    <alternativeName>
        <fullName evidence="1">Peptidoglycan lytic transglycosylase</fullName>
    </alternativeName>
    <alternativeName>
        <fullName evidence="1">Peptidoglycan polymerization terminase</fullName>
    </alternativeName>
</protein>
<evidence type="ECO:0000313" key="3">
    <source>
        <dbReference type="Proteomes" id="UP000298488"/>
    </source>
</evidence>
<dbReference type="Proteomes" id="UP000298488">
    <property type="component" value="Unassembled WGS sequence"/>
</dbReference>
<comment type="function">
    <text evidence="1">Functions as a peptidoglycan terminase that cleaves nascent peptidoglycan strands endolytically to terminate their elongation.</text>
</comment>
<feature type="site" description="Important for catalytic activity" evidence="1">
    <location>
        <position position="266"/>
    </location>
</feature>
<dbReference type="GO" id="GO:0005886">
    <property type="term" value="C:plasma membrane"/>
    <property type="evidence" value="ECO:0007669"/>
    <property type="project" value="UniProtKB-SubCell"/>
</dbReference>